<organism evidence="2 3">
    <name type="scientific">Crossiella cryophila</name>
    <dbReference type="NCBI Taxonomy" id="43355"/>
    <lineage>
        <taxon>Bacteria</taxon>
        <taxon>Bacillati</taxon>
        <taxon>Actinomycetota</taxon>
        <taxon>Actinomycetes</taxon>
        <taxon>Pseudonocardiales</taxon>
        <taxon>Pseudonocardiaceae</taxon>
        <taxon>Crossiella</taxon>
    </lineage>
</organism>
<name>A0A7W7C7H3_9PSEU</name>
<evidence type="ECO:0000256" key="1">
    <source>
        <dbReference type="SAM" id="SignalP"/>
    </source>
</evidence>
<dbReference type="Proteomes" id="UP000533598">
    <property type="component" value="Unassembled WGS sequence"/>
</dbReference>
<feature type="chain" id="PRO_5030669394" description="Lipoprotein" evidence="1">
    <location>
        <begin position="29"/>
        <end position="148"/>
    </location>
</feature>
<feature type="signal peptide" evidence="1">
    <location>
        <begin position="1"/>
        <end position="28"/>
    </location>
</feature>
<dbReference type="PROSITE" id="PS51257">
    <property type="entry name" value="PROKAR_LIPOPROTEIN"/>
    <property type="match status" value="1"/>
</dbReference>
<keyword evidence="1" id="KW-0732">Signal</keyword>
<proteinExistence type="predicted"/>
<dbReference type="EMBL" id="JACHMH010000001">
    <property type="protein sequence ID" value="MBB4674629.1"/>
    <property type="molecule type" value="Genomic_DNA"/>
</dbReference>
<protein>
    <recommendedName>
        <fullName evidence="4">Lipoprotein</fullName>
    </recommendedName>
</protein>
<accession>A0A7W7C7H3</accession>
<evidence type="ECO:0008006" key="4">
    <source>
        <dbReference type="Google" id="ProtNLM"/>
    </source>
</evidence>
<keyword evidence="3" id="KW-1185">Reference proteome</keyword>
<dbReference type="RefSeq" id="WP_312986366.1">
    <property type="nucleotide sequence ID" value="NZ_BAAAUI010000003.1"/>
</dbReference>
<dbReference type="AlphaFoldDB" id="A0A7W7C7H3"/>
<evidence type="ECO:0000313" key="2">
    <source>
        <dbReference type="EMBL" id="MBB4674629.1"/>
    </source>
</evidence>
<gene>
    <name evidence="2" type="ORF">HNR67_000747</name>
</gene>
<evidence type="ECO:0000313" key="3">
    <source>
        <dbReference type="Proteomes" id="UP000533598"/>
    </source>
</evidence>
<comment type="caution">
    <text evidence="2">The sequence shown here is derived from an EMBL/GenBank/DDBJ whole genome shotgun (WGS) entry which is preliminary data.</text>
</comment>
<sequence>MSVRLAVPLVFALLTAGCAVGVAGTPQAAPTETIDAGLVGGYFTDGLAAARGGAGPQRAFLQRTQHPDFRTDACDLGNLVLAVEPALSTLRPDPDWAAGRGGVPRGRVYVVAVSVTAKRDGTTVGVQIGSQHVVVLDGAAYGFAPCPR</sequence>
<reference evidence="2 3" key="1">
    <citation type="submission" date="2020-08" db="EMBL/GenBank/DDBJ databases">
        <title>Sequencing the genomes of 1000 actinobacteria strains.</title>
        <authorList>
            <person name="Klenk H.-P."/>
        </authorList>
    </citation>
    <scope>NUCLEOTIDE SEQUENCE [LARGE SCALE GENOMIC DNA]</scope>
    <source>
        <strain evidence="2 3">DSM 44230</strain>
    </source>
</reference>